<dbReference type="Proteomes" id="UP000007599">
    <property type="component" value="Chromosome I"/>
</dbReference>
<accession>H8XNU0</accession>
<protein>
    <submittedName>
        <fullName evidence="2">Probable lipoprotein</fullName>
    </submittedName>
</protein>
<dbReference type="OrthoDB" id="975117at2"/>
<dbReference type="GO" id="GO:2001070">
    <property type="term" value="F:starch binding"/>
    <property type="evidence" value="ECO:0007669"/>
    <property type="project" value="InterPro"/>
</dbReference>
<reference evidence="3" key="2">
    <citation type="submission" date="2012-03" db="EMBL/GenBank/DDBJ databases">
        <title>Complete genome sequence of Flavobacterium indicum GPTSA100-9T, isolated from warm spring water.</title>
        <authorList>
            <person name="Barbier P."/>
            <person name="Houel A."/>
            <person name="Loux V."/>
            <person name="Poulain J."/>
            <person name="Bernardet J.-F."/>
            <person name="Touchon M."/>
            <person name="Duchaud E."/>
        </authorList>
    </citation>
    <scope>NUCLEOTIDE SEQUENCE [LARGE SCALE GENOMIC DNA]</scope>
    <source>
        <strain evidence="3">DSM 17447 / CIP 109464 / GPTSA100-9</strain>
    </source>
</reference>
<organism evidence="2 3">
    <name type="scientific">Flavobacterium indicum (strain DSM 17447 / CIP 109464 / GPTSA100-9)</name>
    <dbReference type="NCBI Taxonomy" id="1094466"/>
    <lineage>
        <taxon>Bacteria</taxon>
        <taxon>Pseudomonadati</taxon>
        <taxon>Bacteroidota</taxon>
        <taxon>Flavobacteriia</taxon>
        <taxon>Flavobacteriales</taxon>
        <taxon>Flavobacteriaceae</taxon>
        <taxon>Flavobacterium</taxon>
    </lineage>
</organism>
<keyword evidence="3" id="KW-1185">Reference proteome</keyword>
<reference evidence="2 3" key="1">
    <citation type="journal article" date="2012" name="J. Bacteriol.">
        <title>Complete Genome Sequence of Flavobacterium indicum GPSTA100-9T, Isolated from Warm Spring Water.</title>
        <authorList>
            <person name="Barbier P."/>
            <person name="Houel A."/>
            <person name="Loux V."/>
            <person name="Poulain J."/>
            <person name="Bernardet J.F."/>
            <person name="Touchon M."/>
            <person name="Duchaud E."/>
        </authorList>
    </citation>
    <scope>NUCLEOTIDE SEQUENCE [LARGE SCALE GENOMIC DNA]</scope>
    <source>
        <strain evidence="3">DSM 17447 / CIP 109464 / GPTSA100-9</strain>
    </source>
</reference>
<dbReference type="Gene3D" id="2.60.40.3620">
    <property type="match status" value="1"/>
</dbReference>
<proteinExistence type="predicted"/>
<dbReference type="RefSeq" id="WP_014387351.1">
    <property type="nucleotide sequence ID" value="NC_017025.1"/>
</dbReference>
<dbReference type="PATRIC" id="fig|1094466.5.peg.205"/>
<dbReference type="InterPro" id="IPR025970">
    <property type="entry name" value="SusE"/>
</dbReference>
<feature type="domain" description="SusE outer membrane protein" evidence="1">
    <location>
        <begin position="23"/>
        <end position="129"/>
    </location>
</feature>
<keyword evidence="2" id="KW-0449">Lipoprotein</keyword>
<dbReference type="HOGENOM" id="CLU_042892_0_0_10"/>
<evidence type="ECO:0000313" key="3">
    <source>
        <dbReference type="Proteomes" id="UP000007599"/>
    </source>
</evidence>
<evidence type="ECO:0000313" key="2">
    <source>
        <dbReference type="EMBL" id="CCG52207.1"/>
    </source>
</evidence>
<dbReference type="KEGG" id="fin:KQS_01060"/>
<dbReference type="AlphaFoldDB" id="H8XNU0"/>
<name>H8XNU0_FLAIG</name>
<dbReference type="eggNOG" id="ENOG502Z9ND">
    <property type="taxonomic scope" value="Bacteria"/>
</dbReference>
<sequence length="348" mass="36935">MKNIFKTFLALFLAINLTSCEDESNLAYVNEAGDFNITSPVTGSSVVLTPDYPTNPALTLTWQAANFGTPTAIDYTVQVSLSGSNFADVTDITSTNNTFAAITVDELNGAAVAAGLIPYTEGGLDIRIKATIGTNAEMTKYSNTITYLVTPYTTELPKLAVPGNHQGWTPGTAPRIAASGFGQTDYEGYMWLDGGHKFVGPDASGNYNWGNTDWGDDGSFSGVLAETGESDCTAPAGYYRVQANTTALTYTETLTNWGIVGAATPGGWTSSTALTYNPSTKKWEGTIALTAGEFKFRANDAWTINLGGDSDSDGSMNYDGPNLSIATSGTYFVTLDLSNPRAYTYSIQ</sequence>
<dbReference type="Pfam" id="PF14292">
    <property type="entry name" value="SusE"/>
    <property type="match status" value="1"/>
</dbReference>
<dbReference type="EMBL" id="HE774682">
    <property type="protein sequence ID" value="CCG52207.1"/>
    <property type="molecule type" value="Genomic_DNA"/>
</dbReference>
<dbReference type="STRING" id="1094466.KQS_01060"/>
<dbReference type="CDD" id="cd12967">
    <property type="entry name" value="CBM_SusE-F_like_u1"/>
    <property type="match status" value="1"/>
</dbReference>
<dbReference type="CDD" id="cd12956">
    <property type="entry name" value="CBM_SusE-F_like"/>
    <property type="match status" value="1"/>
</dbReference>
<dbReference type="GO" id="GO:0019867">
    <property type="term" value="C:outer membrane"/>
    <property type="evidence" value="ECO:0007669"/>
    <property type="project" value="InterPro"/>
</dbReference>
<evidence type="ECO:0000259" key="1">
    <source>
        <dbReference type="Pfam" id="PF14292"/>
    </source>
</evidence>
<gene>
    <name evidence="2" type="ordered locus">KQS_01060</name>
</gene>